<comment type="similarity">
    <text evidence="1">Belongs to the MAD2 family.</text>
</comment>
<name>A0A0M8MM49_9BASI</name>
<evidence type="ECO:0000313" key="4">
    <source>
        <dbReference type="EMBL" id="KOS14338.1"/>
    </source>
</evidence>
<dbReference type="Gene3D" id="3.30.900.10">
    <property type="entry name" value="HORMA domain"/>
    <property type="match status" value="1"/>
</dbReference>
<evidence type="ECO:0000256" key="1">
    <source>
        <dbReference type="ARBA" id="ARBA00010348"/>
    </source>
</evidence>
<organism evidence="4 5">
    <name type="scientific">Malassezia pachydermatis</name>
    <dbReference type="NCBI Taxonomy" id="77020"/>
    <lineage>
        <taxon>Eukaryota</taxon>
        <taxon>Fungi</taxon>
        <taxon>Dikarya</taxon>
        <taxon>Basidiomycota</taxon>
        <taxon>Ustilaginomycotina</taxon>
        <taxon>Malasseziomycetes</taxon>
        <taxon>Malasseziales</taxon>
        <taxon>Malasseziaceae</taxon>
        <taxon>Malassezia</taxon>
    </lineage>
</organism>
<dbReference type="PANTHER" id="PTHR11842">
    <property type="entry name" value="MITOTIC SPINDLE ASSEMBLY CHECKPOINT PROTEIN MAD2"/>
    <property type="match status" value="1"/>
</dbReference>
<feature type="domain" description="HORMA" evidence="3">
    <location>
        <begin position="21"/>
        <end position="216"/>
    </location>
</feature>
<dbReference type="AlphaFoldDB" id="A0A0M8MM49"/>
<feature type="compositionally biased region" description="Low complexity" evidence="2">
    <location>
        <begin position="310"/>
        <end position="331"/>
    </location>
</feature>
<comment type="caution">
    <text evidence="4">The sequence shown here is derived from an EMBL/GenBank/DDBJ whole genome shotgun (WGS) entry which is preliminary data.</text>
</comment>
<dbReference type="VEuPathDB" id="FungiDB:Malapachy_4123"/>
<dbReference type="InterPro" id="IPR045091">
    <property type="entry name" value="Mad2-like"/>
</dbReference>
<gene>
    <name evidence="4" type="ORF">Malapachy_4123</name>
</gene>
<dbReference type="STRING" id="77020.A0A0M8MM49"/>
<evidence type="ECO:0000256" key="2">
    <source>
        <dbReference type="SAM" id="MobiDB-lite"/>
    </source>
</evidence>
<evidence type="ECO:0000259" key="3">
    <source>
        <dbReference type="PROSITE" id="PS50815"/>
    </source>
</evidence>
<dbReference type="RefSeq" id="XP_017991970.1">
    <property type="nucleotide sequence ID" value="XM_018138578.1"/>
</dbReference>
<dbReference type="Pfam" id="PF02301">
    <property type="entry name" value="HORMA"/>
    <property type="match status" value="1"/>
</dbReference>
<dbReference type="InterPro" id="IPR036570">
    <property type="entry name" value="HORMA_dom_sf"/>
</dbReference>
<evidence type="ECO:0000313" key="5">
    <source>
        <dbReference type="Proteomes" id="UP000037751"/>
    </source>
</evidence>
<dbReference type="GeneID" id="28730454"/>
<dbReference type="PANTHER" id="PTHR11842:SF10">
    <property type="entry name" value="MITOTIC SPINDLE ASSEMBLY CHECKPOINT PROTEIN MAD2B"/>
    <property type="match status" value="1"/>
</dbReference>
<dbReference type="SUPFAM" id="SSF56019">
    <property type="entry name" value="The spindle assembly checkpoint protein mad2"/>
    <property type="match status" value="1"/>
</dbReference>
<proteinExistence type="inferred from homology"/>
<dbReference type="PROSITE" id="PS50815">
    <property type="entry name" value="HORMA"/>
    <property type="match status" value="1"/>
</dbReference>
<reference evidence="4 5" key="1">
    <citation type="submission" date="2015-07" db="EMBL/GenBank/DDBJ databases">
        <title>Draft Genome Sequence of Malassezia furfur CBS1878 and Malassezia pachydermatis CBS1879.</title>
        <authorList>
            <person name="Triana S."/>
            <person name="Ohm R."/>
            <person name="Gonzalez A."/>
            <person name="DeCock H."/>
            <person name="Restrepo S."/>
            <person name="Celis A."/>
        </authorList>
    </citation>
    <scope>NUCLEOTIDE SEQUENCE [LARGE SCALE GENOMIC DNA]</scope>
    <source>
        <strain evidence="4 5">CBS 1879</strain>
    </source>
</reference>
<feature type="region of interest" description="Disordered" evidence="2">
    <location>
        <begin position="246"/>
        <end position="331"/>
    </location>
</feature>
<dbReference type="GO" id="GO:0016035">
    <property type="term" value="C:zeta DNA polymerase complex"/>
    <property type="evidence" value="ECO:0007669"/>
    <property type="project" value="TreeGrafter"/>
</dbReference>
<protein>
    <recommendedName>
        <fullName evidence="3">HORMA domain-containing protein</fullName>
    </recommendedName>
</protein>
<dbReference type="Proteomes" id="UP000037751">
    <property type="component" value="Unassembled WGS sequence"/>
</dbReference>
<keyword evidence="5" id="KW-1185">Reference proteome</keyword>
<sequence length="331" mass="36914">MRLEADRSDRDRVDDGPMTYNETIQMIQELLECCIHTILCVRRVYPQQVFLRCKMYDTPVYQSRHPALTEYIHHAVQAVTKELDQSSLQSVTLGICHDDDTVASHMLEKYIFVLSFLLPETDRRDRDLIIRGNLSRSSASLVARAFLLQLLTLDSRLTPINDTNALTFRIMINMQPGQAPQGGVDLPSYGPWMPAEGTAIRLNDQDDATMRLSETIQRPAPIQPLLLHPLQSLESGVINLSLHVEEQRSGKQRTGVAKPSWSSLPSDPEASASQRDLDDPLIHEGVSQTGIKMRKRKLYAQPQNGGGPMSDDSSMASSSSSSSSPESDNDL</sequence>
<dbReference type="EMBL" id="LGAV01000004">
    <property type="protein sequence ID" value="KOS14338.1"/>
    <property type="molecule type" value="Genomic_DNA"/>
</dbReference>
<dbReference type="OrthoDB" id="21254at2759"/>
<accession>A0A0M8MM49</accession>
<dbReference type="InterPro" id="IPR003511">
    <property type="entry name" value="HORMA_dom"/>
</dbReference>